<evidence type="ECO:0000256" key="5">
    <source>
        <dbReference type="SAM" id="MobiDB-lite"/>
    </source>
</evidence>
<feature type="compositionally biased region" description="Polar residues" evidence="5">
    <location>
        <begin position="17"/>
        <end position="31"/>
    </location>
</feature>
<accession>A0A9P4S4K8</accession>
<sequence length="214" mass="23856">MSLFRTTRFGAAAPPNRSFTRAWSSKSSSTAGLLETLSSQQSITSSSSTSSPSSSPSAASSAISLLERTQSPASARERQSATSIMNDATGRAWRGDMEMMQQRRFRAGDVYAPHDLTGAEMRKWRAKRRKPGADLFDQLGINPLTCYKNFSIMSEYMTEMGRIKHSNETGLRPVNQRKVAKAIRRAIGIGIMPSVHRHPELLAIRKRFRIFEQN</sequence>
<dbReference type="InterPro" id="IPR036870">
    <property type="entry name" value="Ribosomal_bS18_sf"/>
</dbReference>
<dbReference type="OrthoDB" id="21463at2759"/>
<dbReference type="PANTHER" id="PTHR13479:SF40">
    <property type="entry name" value="SMALL RIBOSOMAL SUBUNIT PROTEIN BS18M"/>
    <property type="match status" value="1"/>
</dbReference>
<feature type="compositionally biased region" description="Low complexity" evidence="5">
    <location>
        <begin position="38"/>
        <end position="64"/>
    </location>
</feature>
<dbReference type="InterPro" id="IPR001648">
    <property type="entry name" value="Ribosomal_bS18"/>
</dbReference>
<comment type="caution">
    <text evidence="6">The sequence shown here is derived from an EMBL/GenBank/DDBJ whole genome shotgun (WGS) entry which is preliminary data.</text>
</comment>
<evidence type="ECO:0000313" key="6">
    <source>
        <dbReference type="EMBL" id="KAF2835040.1"/>
    </source>
</evidence>
<organism evidence="6 7">
    <name type="scientific">Patellaria atrata CBS 101060</name>
    <dbReference type="NCBI Taxonomy" id="1346257"/>
    <lineage>
        <taxon>Eukaryota</taxon>
        <taxon>Fungi</taxon>
        <taxon>Dikarya</taxon>
        <taxon>Ascomycota</taxon>
        <taxon>Pezizomycotina</taxon>
        <taxon>Dothideomycetes</taxon>
        <taxon>Dothideomycetes incertae sedis</taxon>
        <taxon>Patellariales</taxon>
        <taxon>Patellariaceae</taxon>
        <taxon>Patellaria</taxon>
    </lineage>
</organism>
<dbReference type="PANTHER" id="PTHR13479">
    <property type="entry name" value="30S RIBOSOMAL PROTEIN S18"/>
    <property type="match status" value="1"/>
</dbReference>
<dbReference type="SUPFAM" id="SSF46911">
    <property type="entry name" value="Ribosomal protein S18"/>
    <property type="match status" value="1"/>
</dbReference>
<keyword evidence="3" id="KW-0687">Ribonucleoprotein</keyword>
<evidence type="ECO:0000256" key="4">
    <source>
        <dbReference type="ARBA" id="ARBA00035264"/>
    </source>
</evidence>
<dbReference type="EMBL" id="MU006112">
    <property type="protein sequence ID" value="KAF2835040.1"/>
    <property type="molecule type" value="Genomic_DNA"/>
</dbReference>
<dbReference type="GO" id="GO:0032543">
    <property type="term" value="P:mitochondrial translation"/>
    <property type="evidence" value="ECO:0007669"/>
    <property type="project" value="TreeGrafter"/>
</dbReference>
<protein>
    <recommendedName>
        <fullName evidence="4">Small ribosomal subunit protein bS18m</fullName>
    </recommendedName>
</protein>
<dbReference type="GO" id="GO:0070181">
    <property type="term" value="F:small ribosomal subunit rRNA binding"/>
    <property type="evidence" value="ECO:0007669"/>
    <property type="project" value="TreeGrafter"/>
</dbReference>
<name>A0A9P4S4K8_9PEZI</name>
<dbReference type="AlphaFoldDB" id="A0A9P4S4K8"/>
<dbReference type="Pfam" id="PF01084">
    <property type="entry name" value="Ribosomal_S18"/>
    <property type="match status" value="1"/>
</dbReference>
<feature type="region of interest" description="Disordered" evidence="5">
    <location>
        <begin position="1"/>
        <end position="93"/>
    </location>
</feature>
<dbReference type="Gene3D" id="4.10.640.10">
    <property type="entry name" value="Ribosomal protein S18"/>
    <property type="match status" value="1"/>
</dbReference>
<evidence type="ECO:0000256" key="1">
    <source>
        <dbReference type="ARBA" id="ARBA00005589"/>
    </source>
</evidence>
<keyword evidence="2 6" id="KW-0689">Ribosomal protein</keyword>
<evidence type="ECO:0000256" key="3">
    <source>
        <dbReference type="ARBA" id="ARBA00023274"/>
    </source>
</evidence>
<proteinExistence type="inferred from homology"/>
<dbReference type="GO" id="GO:0003735">
    <property type="term" value="F:structural constituent of ribosome"/>
    <property type="evidence" value="ECO:0007669"/>
    <property type="project" value="InterPro"/>
</dbReference>
<evidence type="ECO:0000313" key="7">
    <source>
        <dbReference type="Proteomes" id="UP000799429"/>
    </source>
</evidence>
<comment type="similarity">
    <text evidence="1">Belongs to the bacterial ribosomal protein bS18 family.</text>
</comment>
<dbReference type="GO" id="GO:0005763">
    <property type="term" value="C:mitochondrial small ribosomal subunit"/>
    <property type="evidence" value="ECO:0007669"/>
    <property type="project" value="TreeGrafter"/>
</dbReference>
<dbReference type="FunFam" id="4.10.640.10:FF:000013">
    <property type="entry name" value="37S ribosomal protein S18"/>
    <property type="match status" value="1"/>
</dbReference>
<evidence type="ECO:0000256" key="2">
    <source>
        <dbReference type="ARBA" id="ARBA00022980"/>
    </source>
</evidence>
<dbReference type="Proteomes" id="UP000799429">
    <property type="component" value="Unassembled WGS sequence"/>
</dbReference>
<keyword evidence="7" id="KW-1185">Reference proteome</keyword>
<gene>
    <name evidence="6" type="ORF">M501DRAFT_999589</name>
</gene>
<reference evidence="6" key="1">
    <citation type="journal article" date="2020" name="Stud. Mycol.">
        <title>101 Dothideomycetes genomes: a test case for predicting lifestyles and emergence of pathogens.</title>
        <authorList>
            <person name="Haridas S."/>
            <person name="Albert R."/>
            <person name="Binder M."/>
            <person name="Bloem J."/>
            <person name="Labutti K."/>
            <person name="Salamov A."/>
            <person name="Andreopoulos B."/>
            <person name="Baker S."/>
            <person name="Barry K."/>
            <person name="Bills G."/>
            <person name="Bluhm B."/>
            <person name="Cannon C."/>
            <person name="Castanera R."/>
            <person name="Culley D."/>
            <person name="Daum C."/>
            <person name="Ezra D."/>
            <person name="Gonzalez J."/>
            <person name="Henrissat B."/>
            <person name="Kuo A."/>
            <person name="Liang C."/>
            <person name="Lipzen A."/>
            <person name="Lutzoni F."/>
            <person name="Magnuson J."/>
            <person name="Mondo S."/>
            <person name="Nolan M."/>
            <person name="Ohm R."/>
            <person name="Pangilinan J."/>
            <person name="Park H.-J."/>
            <person name="Ramirez L."/>
            <person name="Alfaro M."/>
            <person name="Sun H."/>
            <person name="Tritt A."/>
            <person name="Yoshinaga Y."/>
            <person name="Zwiers L.-H."/>
            <person name="Turgeon B."/>
            <person name="Goodwin S."/>
            <person name="Spatafora J."/>
            <person name="Crous P."/>
            <person name="Grigoriev I."/>
        </authorList>
    </citation>
    <scope>NUCLEOTIDE SEQUENCE</scope>
    <source>
        <strain evidence="6">CBS 101060</strain>
    </source>
</reference>